<evidence type="ECO:0000256" key="2">
    <source>
        <dbReference type="ARBA" id="ARBA00004236"/>
    </source>
</evidence>
<dbReference type="PROSITE" id="PS00236">
    <property type="entry name" value="NEUROTR_ION_CHANNEL"/>
    <property type="match status" value="1"/>
</dbReference>
<evidence type="ECO:0000256" key="6">
    <source>
        <dbReference type="ARBA" id="ARBA00022729"/>
    </source>
</evidence>
<dbReference type="EMBL" id="CACRXK020020683">
    <property type="protein sequence ID" value="CAB4035070.1"/>
    <property type="molecule type" value="Genomic_DNA"/>
</dbReference>
<keyword evidence="15" id="KW-1185">Reference proteome</keyword>
<dbReference type="Pfam" id="PF02931">
    <property type="entry name" value="Neur_chan_LBD"/>
    <property type="match status" value="1"/>
</dbReference>
<keyword evidence="7 11" id="KW-1133">Transmembrane helix</keyword>
<accession>A0A7D9JRE6</accession>
<evidence type="ECO:0000313" key="14">
    <source>
        <dbReference type="EMBL" id="CAB4035070.1"/>
    </source>
</evidence>
<dbReference type="PANTHER" id="PTHR18945">
    <property type="entry name" value="NEUROTRANSMITTER GATED ION CHANNEL"/>
    <property type="match status" value="1"/>
</dbReference>
<feature type="domain" description="Neurotransmitter-gated ion-channel transmembrane" evidence="13">
    <location>
        <begin position="213"/>
        <end position="356"/>
    </location>
</feature>
<dbReference type="GO" id="GO:0004888">
    <property type="term" value="F:transmembrane signaling receptor activity"/>
    <property type="evidence" value="ECO:0007669"/>
    <property type="project" value="InterPro"/>
</dbReference>
<evidence type="ECO:0000256" key="7">
    <source>
        <dbReference type="ARBA" id="ARBA00022989"/>
    </source>
</evidence>
<dbReference type="SUPFAM" id="SSF90112">
    <property type="entry name" value="Neurotransmitter-gated ion-channel transmembrane pore"/>
    <property type="match status" value="1"/>
</dbReference>
<dbReference type="PRINTS" id="PR00253">
    <property type="entry name" value="GABAARECEPTR"/>
</dbReference>
<dbReference type="CDD" id="cd18987">
    <property type="entry name" value="LGIC_ECD_anion"/>
    <property type="match status" value="1"/>
</dbReference>
<dbReference type="InterPro" id="IPR006201">
    <property type="entry name" value="Neur_channel"/>
</dbReference>
<evidence type="ECO:0000256" key="10">
    <source>
        <dbReference type="ARBA" id="ARBA00023303"/>
    </source>
</evidence>
<dbReference type="InterPro" id="IPR006029">
    <property type="entry name" value="Neurotrans-gated_channel_TM"/>
</dbReference>
<evidence type="ECO:0000259" key="13">
    <source>
        <dbReference type="Pfam" id="PF02932"/>
    </source>
</evidence>
<feature type="non-terminal residue" evidence="14">
    <location>
        <position position="1"/>
    </location>
</feature>
<dbReference type="GO" id="GO:0005230">
    <property type="term" value="F:extracellular ligand-gated monoatomic ion channel activity"/>
    <property type="evidence" value="ECO:0007669"/>
    <property type="project" value="InterPro"/>
</dbReference>
<feature type="transmembrane region" description="Helical" evidence="11">
    <location>
        <begin position="206"/>
        <end position="227"/>
    </location>
</feature>
<evidence type="ECO:0000313" key="15">
    <source>
        <dbReference type="Proteomes" id="UP001152795"/>
    </source>
</evidence>
<dbReference type="Gene3D" id="2.70.170.10">
    <property type="entry name" value="Neurotransmitter-gated ion-channel ligand-binding domain"/>
    <property type="match status" value="1"/>
</dbReference>
<dbReference type="SUPFAM" id="SSF63712">
    <property type="entry name" value="Nicotinic receptor ligand binding domain-like"/>
    <property type="match status" value="1"/>
</dbReference>
<organism evidence="14 15">
    <name type="scientific">Paramuricea clavata</name>
    <name type="common">Red gorgonian</name>
    <name type="synonym">Violescent sea-whip</name>
    <dbReference type="NCBI Taxonomy" id="317549"/>
    <lineage>
        <taxon>Eukaryota</taxon>
        <taxon>Metazoa</taxon>
        <taxon>Cnidaria</taxon>
        <taxon>Anthozoa</taxon>
        <taxon>Octocorallia</taxon>
        <taxon>Malacalcyonacea</taxon>
        <taxon>Plexauridae</taxon>
        <taxon>Paramuricea</taxon>
    </lineage>
</organism>
<proteinExistence type="inferred from homology"/>
<dbReference type="InterPro" id="IPR036719">
    <property type="entry name" value="Neuro-gated_channel_TM_sf"/>
</dbReference>
<gene>
    <name evidence="14" type="ORF">PACLA_8A082705</name>
</gene>
<keyword evidence="6" id="KW-0732">Signal</keyword>
<protein>
    <submittedName>
        <fullName evidence="14">Gamma-aminobutyric acid receptor alpha-like</fullName>
    </submittedName>
</protein>
<evidence type="ECO:0000256" key="3">
    <source>
        <dbReference type="ARBA" id="ARBA00022448"/>
    </source>
</evidence>
<dbReference type="OrthoDB" id="5980836at2759"/>
<feature type="domain" description="Neurotransmitter-gated ion-channel ligand-binding" evidence="12">
    <location>
        <begin position="12"/>
        <end position="190"/>
    </location>
</feature>
<evidence type="ECO:0000256" key="8">
    <source>
        <dbReference type="ARBA" id="ARBA00023065"/>
    </source>
</evidence>
<feature type="transmembrane region" description="Helical" evidence="11">
    <location>
        <begin position="378"/>
        <end position="401"/>
    </location>
</feature>
<dbReference type="Gene3D" id="1.20.58.390">
    <property type="entry name" value="Neurotransmitter-gated ion-channel transmembrane domain"/>
    <property type="match status" value="1"/>
</dbReference>
<evidence type="ECO:0000256" key="1">
    <source>
        <dbReference type="ARBA" id="ARBA00004141"/>
    </source>
</evidence>
<evidence type="ECO:0000259" key="12">
    <source>
        <dbReference type="Pfam" id="PF02931"/>
    </source>
</evidence>
<dbReference type="InterPro" id="IPR006028">
    <property type="entry name" value="GABAA/Glycine_rcpt"/>
</dbReference>
<dbReference type="Proteomes" id="UP001152795">
    <property type="component" value="Unassembled WGS sequence"/>
</dbReference>
<keyword evidence="9 11" id="KW-0472">Membrane</keyword>
<dbReference type="CDD" id="cd19049">
    <property type="entry name" value="LGIC_TM_anion"/>
    <property type="match status" value="1"/>
</dbReference>
<keyword evidence="5 11" id="KW-0812">Transmembrane</keyword>
<comment type="caution">
    <text evidence="14">The sequence shown here is derived from an EMBL/GenBank/DDBJ whole genome shotgun (WGS) entry which is preliminary data.</text>
</comment>
<sequence length="404" mass="46504">SELIKYLNKTTDVADSLLVGYDKRFIPTFPGTPLEIQLQVVVADVLKIGDMEAEMIIFIRQRWYDYRLSWNSTERLKIREHFLDKIWLPDVRIVNLKDARRFEGFGGVNMNIKPTGYIYFSQLVHVTTSCPMDLHRFPMDRQTCFLHFSSFAYDKKLVNFSSSGKKVEVRQHQLPQFELVEAKEIDEGSTGSMSKFTVALSFQRRAGYYILQVYIPATFLVILSWLAFFMESSNIADRLALEITMILSTVFLLDGINDSVINVSYAKASDWFVITSFGFIFMALLETMLVYRLALREGSKSKNPSAATSALEKHLSIVFLKTDDEQAVENIETKLKQQAVLTTEPEDLEYSSRKSSDITINTSEHSTSSRKSCLASRWIDKVCVVLFPMMYVGFNVGYWWYYLP</sequence>
<dbReference type="InterPro" id="IPR018000">
    <property type="entry name" value="Neurotransmitter_ion_chnl_CS"/>
</dbReference>
<dbReference type="Pfam" id="PF02932">
    <property type="entry name" value="Neur_chan_memb"/>
    <property type="match status" value="1"/>
</dbReference>
<comment type="subcellular location">
    <subcellularLocation>
        <location evidence="2">Cell membrane</location>
    </subcellularLocation>
    <subcellularLocation>
        <location evidence="1">Membrane</location>
        <topology evidence="1">Multi-pass membrane protein</topology>
    </subcellularLocation>
</comment>
<feature type="transmembrane region" description="Helical" evidence="11">
    <location>
        <begin position="271"/>
        <end position="294"/>
    </location>
</feature>
<feature type="transmembrane region" description="Helical" evidence="11">
    <location>
        <begin position="239"/>
        <end position="256"/>
    </location>
</feature>
<reference evidence="14" key="1">
    <citation type="submission" date="2020-04" db="EMBL/GenBank/DDBJ databases">
        <authorList>
            <person name="Alioto T."/>
            <person name="Alioto T."/>
            <person name="Gomez Garrido J."/>
        </authorList>
    </citation>
    <scope>NUCLEOTIDE SEQUENCE</scope>
    <source>
        <strain evidence="14">A484AB</strain>
    </source>
</reference>
<name>A0A7D9JRE6_PARCT</name>
<dbReference type="InterPro" id="IPR006202">
    <property type="entry name" value="Neur_chan_lig-bd"/>
</dbReference>
<comment type="similarity">
    <text evidence="11">Belongs to the ligand-gated ion channel (TC 1.A.9) family.</text>
</comment>
<dbReference type="AlphaFoldDB" id="A0A7D9JRE6"/>
<dbReference type="GO" id="GO:0005886">
    <property type="term" value="C:plasma membrane"/>
    <property type="evidence" value="ECO:0007669"/>
    <property type="project" value="UniProtKB-SubCell"/>
</dbReference>
<dbReference type="PRINTS" id="PR00252">
    <property type="entry name" value="NRIONCHANNEL"/>
</dbReference>
<evidence type="ECO:0000256" key="4">
    <source>
        <dbReference type="ARBA" id="ARBA00022475"/>
    </source>
</evidence>
<evidence type="ECO:0000256" key="9">
    <source>
        <dbReference type="ARBA" id="ARBA00023136"/>
    </source>
</evidence>
<keyword evidence="8 11" id="KW-0406">Ion transport</keyword>
<keyword evidence="4" id="KW-1003">Cell membrane</keyword>
<dbReference type="InterPro" id="IPR036734">
    <property type="entry name" value="Neur_chan_lig-bd_sf"/>
</dbReference>
<keyword evidence="10 11" id="KW-0407">Ion channel</keyword>
<evidence type="ECO:0000256" key="11">
    <source>
        <dbReference type="RuleBase" id="RU000687"/>
    </source>
</evidence>
<dbReference type="InterPro" id="IPR038050">
    <property type="entry name" value="Neuro_actylchol_rec"/>
</dbReference>
<keyword evidence="3 11" id="KW-0813">Transport</keyword>
<evidence type="ECO:0000256" key="5">
    <source>
        <dbReference type="ARBA" id="ARBA00022692"/>
    </source>
</evidence>
<keyword evidence="14" id="KW-0675">Receptor</keyword>